<keyword evidence="3" id="KW-1185">Reference proteome</keyword>
<evidence type="ECO:0000313" key="3">
    <source>
        <dbReference type="Proteomes" id="UP000319514"/>
    </source>
</evidence>
<protein>
    <submittedName>
        <fullName evidence="2">Uncharacterized protein</fullName>
    </submittedName>
</protein>
<dbReference type="EMBL" id="VFOQ01000001">
    <property type="protein sequence ID" value="TQL58894.1"/>
    <property type="molecule type" value="Genomic_DNA"/>
</dbReference>
<comment type="caution">
    <text evidence="2">The sequence shown here is derived from an EMBL/GenBank/DDBJ whole genome shotgun (WGS) entry which is preliminary data.</text>
</comment>
<sequence length="174" mass="18397">MDASPPNLAAGHGNPPRRRAPWRRISGGLAVVGAALVVPVFFLASDELRGLFYYLGFVSLGLALVVAVMGWVWGRGRTFTFLPCTPWGWSALGTFGLGLALTIVPSSVQTTTLTAGNAVNSVIRLGFFVMFLASVVALWSVRSRAERSVGLVALALAVAVVVPYFLLAAVIEAH</sequence>
<organism evidence="2 3">
    <name type="scientific">Oryzihumus leptocrescens</name>
    <dbReference type="NCBI Taxonomy" id="297536"/>
    <lineage>
        <taxon>Bacteria</taxon>
        <taxon>Bacillati</taxon>
        <taxon>Actinomycetota</taxon>
        <taxon>Actinomycetes</taxon>
        <taxon>Micrococcales</taxon>
        <taxon>Intrasporangiaceae</taxon>
        <taxon>Oryzihumus</taxon>
    </lineage>
</organism>
<keyword evidence="1" id="KW-0472">Membrane</keyword>
<gene>
    <name evidence="2" type="ORF">FB474_0233</name>
</gene>
<dbReference type="RefSeq" id="WP_141786975.1">
    <property type="nucleotide sequence ID" value="NZ_BAAAKX010000003.1"/>
</dbReference>
<dbReference type="AlphaFoldDB" id="A0A542ZEZ3"/>
<name>A0A542ZEZ3_9MICO</name>
<reference evidence="2 3" key="1">
    <citation type="submission" date="2019-06" db="EMBL/GenBank/DDBJ databases">
        <title>Sequencing the genomes of 1000 actinobacteria strains.</title>
        <authorList>
            <person name="Klenk H.-P."/>
        </authorList>
    </citation>
    <scope>NUCLEOTIDE SEQUENCE [LARGE SCALE GENOMIC DNA]</scope>
    <source>
        <strain evidence="2 3">DSM 18082</strain>
    </source>
</reference>
<accession>A0A542ZEZ3</accession>
<evidence type="ECO:0000256" key="1">
    <source>
        <dbReference type="SAM" id="Phobius"/>
    </source>
</evidence>
<feature type="transmembrane region" description="Helical" evidence="1">
    <location>
        <begin position="86"/>
        <end position="106"/>
    </location>
</feature>
<keyword evidence="1" id="KW-0812">Transmembrane</keyword>
<feature type="transmembrane region" description="Helical" evidence="1">
    <location>
        <begin position="25"/>
        <end position="45"/>
    </location>
</feature>
<proteinExistence type="predicted"/>
<evidence type="ECO:0000313" key="2">
    <source>
        <dbReference type="EMBL" id="TQL58894.1"/>
    </source>
</evidence>
<feature type="transmembrane region" description="Helical" evidence="1">
    <location>
        <begin position="51"/>
        <end position="74"/>
    </location>
</feature>
<dbReference type="Proteomes" id="UP000319514">
    <property type="component" value="Unassembled WGS sequence"/>
</dbReference>
<feature type="transmembrane region" description="Helical" evidence="1">
    <location>
        <begin position="118"/>
        <end position="139"/>
    </location>
</feature>
<feature type="transmembrane region" description="Helical" evidence="1">
    <location>
        <begin position="151"/>
        <end position="171"/>
    </location>
</feature>
<keyword evidence="1" id="KW-1133">Transmembrane helix</keyword>